<sequence>MGSLNIAKADPASTANSTEKVVYLTLDDGPSTVVTNKILDILKEENVKATFFVVGYKIEGREEIIKRMFNEGHSIGLHTYTHQYKKIYSSDNAFIDEMDKTAAEIKRVIGTEPKPIRFPSGSKNHLSRSLLEKLHAKDYKIYDWNLSVSDGLDYNTPADKLYREATSKCINPTKVFLLAHCDQPNKNTCLALPKIIKHYKDLGYKFKPITASTPEYHFRISK</sequence>
<dbReference type="InterPro" id="IPR011330">
    <property type="entry name" value="Glyco_hydro/deAcase_b/a-brl"/>
</dbReference>
<protein>
    <submittedName>
        <fullName evidence="2">Polysaccharide deacetylase</fullName>
        <ecNumber evidence="2">3.-.-.-</ecNumber>
    </submittedName>
</protein>
<keyword evidence="3" id="KW-1185">Reference proteome</keyword>
<dbReference type="PANTHER" id="PTHR10587">
    <property type="entry name" value="GLYCOSYL TRANSFERASE-RELATED"/>
    <property type="match status" value="1"/>
</dbReference>
<evidence type="ECO:0000313" key="3">
    <source>
        <dbReference type="Proteomes" id="UP001281656"/>
    </source>
</evidence>
<keyword evidence="2" id="KW-0378">Hydrolase</keyword>
<evidence type="ECO:0000313" key="2">
    <source>
        <dbReference type="EMBL" id="MDW8800886.1"/>
    </source>
</evidence>
<dbReference type="InterPro" id="IPR050248">
    <property type="entry name" value="Polysacc_deacetylase_ArnD"/>
</dbReference>
<dbReference type="Pfam" id="PF01522">
    <property type="entry name" value="Polysacc_deac_1"/>
    <property type="match status" value="1"/>
</dbReference>
<gene>
    <name evidence="2" type="ORF">P8V03_06925</name>
</gene>
<dbReference type="CDD" id="cd10944">
    <property type="entry name" value="CE4_SmPgdA_like"/>
    <property type="match status" value="1"/>
</dbReference>
<dbReference type="InterPro" id="IPR002509">
    <property type="entry name" value="NODB_dom"/>
</dbReference>
<dbReference type="SUPFAM" id="SSF88713">
    <property type="entry name" value="Glycoside hydrolase/deacetylase"/>
    <property type="match status" value="1"/>
</dbReference>
<dbReference type="PROSITE" id="PS51677">
    <property type="entry name" value="NODB"/>
    <property type="match status" value="1"/>
</dbReference>
<dbReference type="EMBL" id="JARUJP010000006">
    <property type="protein sequence ID" value="MDW8800886.1"/>
    <property type="molecule type" value="Genomic_DNA"/>
</dbReference>
<evidence type="ECO:0000259" key="1">
    <source>
        <dbReference type="PROSITE" id="PS51677"/>
    </source>
</evidence>
<name>A0ABU4JSF0_9CLOT</name>
<reference evidence="2 3" key="1">
    <citation type="submission" date="2023-04" db="EMBL/GenBank/DDBJ databases">
        <title>Clostridium tannerae sp. nov., isolated from the fecal material of an alpaca.</title>
        <authorList>
            <person name="Miller S."/>
            <person name="Hendry M."/>
            <person name="King J."/>
            <person name="Sankaranarayanan K."/>
            <person name="Lawson P.A."/>
        </authorList>
    </citation>
    <scope>NUCLEOTIDE SEQUENCE [LARGE SCALE GENOMIC DNA]</scope>
    <source>
        <strain evidence="2 3">A1-XYC3</strain>
    </source>
</reference>
<dbReference type="Proteomes" id="UP001281656">
    <property type="component" value="Unassembled WGS sequence"/>
</dbReference>
<organism evidence="2 3">
    <name type="scientific">Clostridium tanneri</name>
    <dbReference type="NCBI Taxonomy" id="3037988"/>
    <lineage>
        <taxon>Bacteria</taxon>
        <taxon>Bacillati</taxon>
        <taxon>Bacillota</taxon>
        <taxon>Clostridia</taxon>
        <taxon>Eubacteriales</taxon>
        <taxon>Clostridiaceae</taxon>
        <taxon>Clostridium</taxon>
    </lineage>
</organism>
<dbReference type="Gene3D" id="3.20.20.370">
    <property type="entry name" value="Glycoside hydrolase/deacetylase"/>
    <property type="match status" value="1"/>
</dbReference>
<feature type="domain" description="NodB homology" evidence="1">
    <location>
        <begin position="20"/>
        <end position="207"/>
    </location>
</feature>
<dbReference type="PANTHER" id="PTHR10587:SF125">
    <property type="entry name" value="POLYSACCHARIDE DEACETYLASE YHEN-RELATED"/>
    <property type="match status" value="1"/>
</dbReference>
<proteinExistence type="predicted"/>
<dbReference type="EC" id="3.-.-.-" evidence="2"/>
<comment type="caution">
    <text evidence="2">The sequence shown here is derived from an EMBL/GenBank/DDBJ whole genome shotgun (WGS) entry which is preliminary data.</text>
</comment>
<dbReference type="GO" id="GO:0016787">
    <property type="term" value="F:hydrolase activity"/>
    <property type="evidence" value="ECO:0007669"/>
    <property type="project" value="UniProtKB-KW"/>
</dbReference>
<accession>A0ABU4JSF0</accession>